<dbReference type="EMBL" id="ML119657">
    <property type="protein sequence ID" value="RPA84667.1"/>
    <property type="molecule type" value="Genomic_DNA"/>
</dbReference>
<keyword evidence="2" id="KW-0479">Metal-binding</keyword>
<evidence type="ECO:0000313" key="7">
    <source>
        <dbReference type="Proteomes" id="UP000275078"/>
    </source>
</evidence>
<proteinExistence type="inferred from homology"/>
<dbReference type="STRING" id="1160509.A0A3N4IGW3"/>
<comment type="similarity">
    <text evidence="1">Belongs to the Gfa family.</text>
</comment>
<name>A0A3N4IGW3_ASCIM</name>
<accession>A0A3N4IGW3</accession>
<protein>
    <recommendedName>
        <fullName evidence="5">CENP-V/GFA domain-containing protein</fullName>
    </recommendedName>
</protein>
<dbReference type="PROSITE" id="PS51891">
    <property type="entry name" value="CENP_V_GFA"/>
    <property type="match status" value="1"/>
</dbReference>
<dbReference type="PANTHER" id="PTHR33337:SF44">
    <property type="entry name" value="DUF636 DOMAIN PROTEIN (AFU_ORTHOLOGUE AFUA_1G09754)"/>
    <property type="match status" value="1"/>
</dbReference>
<dbReference type="Gene3D" id="3.90.1590.10">
    <property type="entry name" value="glutathione-dependent formaldehyde- activating enzyme (gfa)"/>
    <property type="match status" value="1"/>
</dbReference>
<keyword evidence="4" id="KW-0456">Lyase</keyword>
<reference evidence="6 7" key="1">
    <citation type="journal article" date="2018" name="Nat. Ecol. Evol.">
        <title>Pezizomycetes genomes reveal the molecular basis of ectomycorrhizal truffle lifestyle.</title>
        <authorList>
            <person name="Murat C."/>
            <person name="Payen T."/>
            <person name="Noel B."/>
            <person name="Kuo A."/>
            <person name="Morin E."/>
            <person name="Chen J."/>
            <person name="Kohler A."/>
            <person name="Krizsan K."/>
            <person name="Balestrini R."/>
            <person name="Da Silva C."/>
            <person name="Montanini B."/>
            <person name="Hainaut M."/>
            <person name="Levati E."/>
            <person name="Barry K.W."/>
            <person name="Belfiori B."/>
            <person name="Cichocki N."/>
            <person name="Clum A."/>
            <person name="Dockter R.B."/>
            <person name="Fauchery L."/>
            <person name="Guy J."/>
            <person name="Iotti M."/>
            <person name="Le Tacon F."/>
            <person name="Lindquist E.A."/>
            <person name="Lipzen A."/>
            <person name="Malagnac F."/>
            <person name="Mello A."/>
            <person name="Molinier V."/>
            <person name="Miyauchi S."/>
            <person name="Poulain J."/>
            <person name="Riccioni C."/>
            <person name="Rubini A."/>
            <person name="Sitrit Y."/>
            <person name="Splivallo R."/>
            <person name="Traeger S."/>
            <person name="Wang M."/>
            <person name="Zifcakova L."/>
            <person name="Wipf D."/>
            <person name="Zambonelli A."/>
            <person name="Paolocci F."/>
            <person name="Nowrousian M."/>
            <person name="Ottonello S."/>
            <person name="Baldrian P."/>
            <person name="Spatafora J.W."/>
            <person name="Henrissat B."/>
            <person name="Nagy L.G."/>
            <person name="Aury J.M."/>
            <person name="Wincker P."/>
            <person name="Grigoriev I.V."/>
            <person name="Bonfante P."/>
            <person name="Martin F.M."/>
        </authorList>
    </citation>
    <scope>NUCLEOTIDE SEQUENCE [LARGE SCALE GENOMIC DNA]</scope>
    <source>
        <strain evidence="6 7">RN42</strain>
    </source>
</reference>
<dbReference type="SUPFAM" id="SSF51316">
    <property type="entry name" value="Mss4-like"/>
    <property type="match status" value="1"/>
</dbReference>
<evidence type="ECO:0000256" key="2">
    <source>
        <dbReference type="ARBA" id="ARBA00022723"/>
    </source>
</evidence>
<dbReference type="OrthoDB" id="406544at2759"/>
<keyword evidence="7" id="KW-1185">Reference proteome</keyword>
<keyword evidence="3" id="KW-0862">Zinc</keyword>
<organism evidence="6 7">
    <name type="scientific">Ascobolus immersus RN42</name>
    <dbReference type="NCBI Taxonomy" id="1160509"/>
    <lineage>
        <taxon>Eukaryota</taxon>
        <taxon>Fungi</taxon>
        <taxon>Dikarya</taxon>
        <taxon>Ascomycota</taxon>
        <taxon>Pezizomycotina</taxon>
        <taxon>Pezizomycetes</taxon>
        <taxon>Pezizales</taxon>
        <taxon>Ascobolaceae</taxon>
        <taxon>Ascobolus</taxon>
    </lineage>
</organism>
<feature type="domain" description="CENP-V/GFA" evidence="5">
    <location>
        <begin position="5"/>
        <end position="134"/>
    </location>
</feature>
<gene>
    <name evidence="6" type="ORF">BJ508DRAFT_412429</name>
</gene>
<evidence type="ECO:0000313" key="6">
    <source>
        <dbReference type="EMBL" id="RPA84667.1"/>
    </source>
</evidence>
<dbReference type="InterPro" id="IPR011057">
    <property type="entry name" value="Mss4-like_sf"/>
</dbReference>
<dbReference type="Proteomes" id="UP000275078">
    <property type="component" value="Unassembled WGS sequence"/>
</dbReference>
<dbReference type="GO" id="GO:0046872">
    <property type="term" value="F:metal ion binding"/>
    <property type="evidence" value="ECO:0007669"/>
    <property type="project" value="UniProtKB-KW"/>
</dbReference>
<evidence type="ECO:0000259" key="5">
    <source>
        <dbReference type="PROSITE" id="PS51891"/>
    </source>
</evidence>
<sequence length="164" mass="18291">MPVTLHGSCHCGAVRYTVDSSTPVPYQMCSCSICRKLGGPSGSINLGGYNDTLKILQGKDDIRKYKAVLNRDTPDEKRVNSERSFCGKCGSMLWLFDSSWPELIHPFATSIDSPTLEEPKTMVCVKQNSKAPWARLPEGPKEVYDDYGGLSIEEWHKKNGKFVE</sequence>
<dbReference type="Pfam" id="PF04828">
    <property type="entry name" value="GFA"/>
    <property type="match status" value="1"/>
</dbReference>
<evidence type="ECO:0000256" key="3">
    <source>
        <dbReference type="ARBA" id="ARBA00022833"/>
    </source>
</evidence>
<dbReference type="InterPro" id="IPR006913">
    <property type="entry name" value="CENP-V/GFA"/>
</dbReference>
<dbReference type="GO" id="GO:0016846">
    <property type="term" value="F:carbon-sulfur lyase activity"/>
    <property type="evidence" value="ECO:0007669"/>
    <property type="project" value="InterPro"/>
</dbReference>
<dbReference type="PANTHER" id="PTHR33337">
    <property type="entry name" value="GFA DOMAIN-CONTAINING PROTEIN"/>
    <property type="match status" value="1"/>
</dbReference>
<evidence type="ECO:0000256" key="1">
    <source>
        <dbReference type="ARBA" id="ARBA00005495"/>
    </source>
</evidence>
<evidence type="ECO:0000256" key="4">
    <source>
        <dbReference type="ARBA" id="ARBA00023239"/>
    </source>
</evidence>
<dbReference type="AlphaFoldDB" id="A0A3N4IGW3"/>